<feature type="compositionally biased region" description="Basic residues" evidence="1">
    <location>
        <begin position="332"/>
        <end position="342"/>
    </location>
</feature>
<sequence length="436" mass="49053">MAEGQNDAWSDGLWQGNYGQEHPQSFPFSAPSSFQNVNPSAAPHYQYGGLPSNDSFSTPRYISEQTLTDQPRMHAYQHEQSYTTSTQYHSYRDRSSDNTLGTNSHPTSTNTSPELAYFSVAIDDQYSALFPEQRELLHASSIRDLDCSLSTSDLVENVAREVSSTRQVAGKDSPGRRLAVKDKLPCYHPDCLGEDGQPRKFFSRKADVTRHYKSQHDITWLDCPWPKCLRKGTQGFPRKDHFTEHQRGYHQEPIPKRIGGNQPGKQAEAIPTSTDEMNAARLSGKPLPTPLPDTVVANKTAREQDSPQEQATGKRRRISQEATHPDLELRGHHTGTKSRRGNKTKDSSPSGAPVVGQHRVQWDEPSAGPVYQEDQRQQQRPALSARRANTQPQTVLQRAATSPAFFAGYHDMEHYVHSSSMPRYYQDSEHPATRFP</sequence>
<feature type="compositionally biased region" description="Polar residues" evidence="1">
    <location>
        <begin position="78"/>
        <end position="89"/>
    </location>
</feature>
<dbReference type="Proteomes" id="UP001345827">
    <property type="component" value="Unassembled WGS sequence"/>
</dbReference>
<feature type="region of interest" description="Disordered" evidence="1">
    <location>
        <begin position="369"/>
        <end position="396"/>
    </location>
</feature>
<evidence type="ECO:0000313" key="2">
    <source>
        <dbReference type="EMBL" id="KAK5530561.1"/>
    </source>
</evidence>
<feature type="compositionally biased region" description="Polar residues" evidence="1">
    <location>
        <begin position="387"/>
        <end position="396"/>
    </location>
</feature>
<dbReference type="EMBL" id="JAXLQG010000019">
    <property type="protein sequence ID" value="KAK5530561.1"/>
    <property type="molecule type" value="Genomic_DNA"/>
</dbReference>
<organism evidence="2 3">
    <name type="scientific">Vermiconidia calcicola</name>
    <dbReference type="NCBI Taxonomy" id="1690605"/>
    <lineage>
        <taxon>Eukaryota</taxon>
        <taxon>Fungi</taxon>
        <taxon>Dikarya</taxon>
        <taxon>Ascomycota</taxon>
        <taxon>Pezizomycotina</taxon>
        <taxon>Dothideomycetes</taxon>
        <taxon>Dothideomycetidae</taxon>
        <taxon>Mycosphaerellales</taxon>
        <taxon>Extremaceae</taxon>
        <taxon>Vermiconidia</taxon>
    </lineage>
</organism>
<keyword evidence="3" id="KW-1185">Reference proteome</keyword>
<comment type="caution">
    <text evidence="2">The sequence shown here is derived from an EMBL/GenBank/DDBJ whole genome shotgun (WGS) entry which is preliminary data.</text>
</comment>
<name>A0AAV9PWH6_9PEZI</name>
<feature type="compositionally biased region" description="Polar residues" evidence="1">
    <location>
        <begin position="52"/>
        <end position="69"/>
    </location>
</feature>
<evidence type="ECO:0008006" key="4">
    <source>
        <dbReference type="Google" id="ProtNLM"/>
    </source>
</evidence>
<feature type="region of interest" description="Disordered" evidence="1">
    <location>
        <begin position="299"/>
        <end position="357"/>
    </location>
</feature>
<evidence type="ECO:0000313" key="3">
    <source>
        <dbReference type="Proteomes" id="UP001345827"/>
    </source>
</evidence>
<gene>
    <name evidence="2" type="ORF">LTR25_009139</name>
</gene>
<dbReference type="AlphaFoldDB" id="A0AAV9PWH6"/>
<reference evidence="2 3" key="1">
    <citation type="submission" date="2023-06" db="EMBL/GenBank/DDBJ databases">
        <title>Black Yeasts Isolated from many extreme environments.</title>
        <authorList>
            <person name="Coleine C."/>
            <person name="Stajich J.E."/>
            <person name="Selbmann L."/>
        </authorList>
    </citation>
    <scope>NUCLEOTIDE SEQUENCE [LARGE SCALE GENOMIC DNA]</scope>
    <source>
        <strain evidence="2 3">CCFEE 5887</strain>
    </source>
</reference>
<feature type="region of interest" description="Disordered" evidence="1">
    <location>
        <begin position="1"/>
        <end position="110"/>
    </location>
</feature>
<feature type="compositionally biased region" description="Low complexity" evidence="1">
    <location>
        <begin position="23"/>
        <end position="35"/>
    </location>
</feature>
<accession>A0AAV9PWH6</accession>
<evidence type="ECO:0000256" key="1">
    <source>
        <dbReference type="SAM" id="MobiDB-lite"/>
    </source>
</evidence>
<feature type="region of interest" description="Disordered" evidence="1">
    <location>
        <begin position="238"/>
        <end position="268"/>
    </location>
</feature>
<proteinExistence type="predicted"/>
<feature type="compositionally biased region" description="Basic and acidic residues" evidence="1">
    <location>
        <begin position="238"/>
        <end position="255"/>
    </location>
</feature>
<protein>
    <recommendedName>
        <fullName evidence="4">C2H2-type domain-containing protein</fullName>
    </recommendedName>
</protein>